<feature type="domain" description="O-antigen ligase-related" evidence="6">
    <location>
        <begin position="207"/>
        <end position="361"/>
    </location>
</feature>
<keyword evidence="4 5" id="KW-0472">Membrane</keyword>
<dbReference type="InterPro" id="IPR051533">
    <property type="entry name" value="WaaL-like"/>
</dbReference>
<feature type="transmembrane region" description="Helical" evidence="5">
    <location>
        <begin position="12"/>
        <end position="33"/>
    </location>
</feature>
<keyword evidence="2 5" id="KW-0812">Transmembrane</keyword>
<feature type="transmembrane region" description="Helical" evidence="5">
    <location>
        <begin position="201"/>
        <end position="217"/>
    </location>
</feature>
<feature type="transmembrane region" description="Helical" evidence="5">
    <location>
        <begin position="177"/>
        <end position="194"/>
    </location>
</feature>
<organism evidence="7 8">
    <name type="scientific">Dickeya lacustris</name>
    <dbReference type="NCBI Taxonomy" id="2259638"/>
    <lineage>
        <taxon>Bacteria</taxon>
        <taxon>Pseudomonadati</taxon>
        <taxon>Pseudomonadota</taxon>
        <taxon>Gammaproteobacteria</taxon>
        <taxon>Enterobacterales</taxon>
        <taxon>Pectobacteriaceae</taxon>
        <taxon>Dickeya</taxon>
    </lineage>
</organism>
<dbReference type="Pfam" id="PF04932">
    <property type="entry name" value="Wzy_C"/>
    <property type="match status" value="1"/>
</dbReference>
<feature type="transmembrane region" description="Helical" evidence="5">
    <location>
        <begin position="111"/>
        <end position="128"/>
    </location>
</feature>
<keyword evidence="8" id="KW-1185">Reference proteome</keyword>
<dbReference type="EMBL" id="CP114280">
    <property type="protein sequence ID" value="WFN54155.1"/>
    <property type="molecule type" value="Genomic_DNA"/>
</dbReference>
<feature type="transmembrane region" description="Helical" evidence="5">
    <location>
        <begin position="140"/>
        <end position="157"/>
    </location>
</feature>
<evidence type="ECO:0000256" key="1">
    <source>
        <dbReference type="ARBA" id="ARBA00004141"/>
    </source>
</evidence>
<dbReference type="GO" id="GO:0016874">
    <property type="term" value="F:ligase activity"/>
    <property type="evidence" value="ECO:0007669"/>
    <property type="project" value="UniProtKB-KW"/>
</dbReference>
<accession>A0ABY8G2I6</accession>
<reference evidence="7 8" key="1">
    <citation type="submission" date="2022-12" db="EMBL/GenBank/DDBJ databases">
        <title>Complete genome sequencing of Dickeya lacustris type strain LMG30899.</title>
        <authorList>
            <person name="Dobhal S."/>
            <person name="Arizala D."/>
            <person name="Arif M."/>
        </authorList>
    </citation>
    <scope>NUCLEOTIDE SEQUENCE [LARGE SCALE GENOMIC DNA]</scope>
    <source>
        <strain evidence="7 8">LMG30899</strain>
    </source>
</reference>
<feature type="transmembrane region" description="Helical" evidence="5">
    <location>
        <begin position="246"/>
        <end position="263"/>
    </location>
</feature>
<feature type="transmembrane region" description="Helical" evidence="5">
    <location>
        <begin position="39"/>
        <end position="59"/>
    </location>
</feature>
<name>A0ABY8G2I6_9GAMM</name>
<evidence type="ECO:0000313" key="8">
    <source>
        <dbReference type="Proteomes" id="UP001219630"/>
    </source>
</evidence>
<evidence type="ECO:0000256" key="5">
    <source>
        <dbReference type="SAM" id="Phobius"/>
    </source>
</evidence>
<protein>
    <submittedName>
        <fullName evidence="7">O-antigen ligase family protein</fullName>
    </submittedName>
</protein>
<evidence type="ECO:0000256" key="2">
    <source>
        <dbReference type="ARBA" id="ARBA00022692"/>
    </source>
</evidence>
<keyword evidence="3 5" id="KW-1133">Transmembrane helix</keyword>
<keyword evidence="7" id="KW-0436">Ligase</keyword>
<feature type="transmembrane region" description="Helical" evidence="5">
    <location>
        <begin position="403"/>
        <end position="419"/>
    </location>
</feature>
<evidence type="ECO:0000313" key="7">
    <source>
        <dbReference type="EMBL" id="WFN54155.1"/>
    </source>
</evidence>
<dbReference type="Proteomes" id="UP001219630">
    <property type="component" value="Chromosome"/>
</dbReference>
<comment type="subcellular location">
    <subcellularLocation>
        <location evidence="1">Membrane</location>
        <topology evidence="1">Multi-pass membrane protein</topology>
    </subcellularLocation>
</comment>
<gene>
    <name evidence="7" type="ORF">O1Q98_10600</name>
</gene>
<sequence>MTYLKLLKNNIDYAIYFLILLFSSSSVFLSFLDASYSRVFFYLASYLSFIFIFLSKFSLPHRFSVGCSKGYKWLFGAIFLLGLSKLGWFYYEYIGSIHHHLDDAYFNAGKRLLLSAIIGVSLVLFSPLNIQLHKKIKDGLFALFVCCFLTASIVGVWQYLHGVERVDFLTRRATDGAYMYAALSMATMVIITEYIRHWMRFVAVFIVFVISYTVILLTDTRNMVFAFPFIFLFTAFCAMRVLKIKWILVFVLLLSSMICINYNKISHRMSDAVNETQGFANYNGNNSGSLSSRLAMWRLGIEFFIHHPLGSNKEARSEWAKNYISTENKYQAALPYLDVHLHNEIIDTASLQGVLGVILLFLFYVSITLYAWINKNFILLSVSAIIMTSGLTDVIFISREQTIFFTLMIVLALLWQRSCQSYKKF</sequence>
<evidence type="ECO:0000259" key="6">
    <source>
        <dbReference type="Pfam" id="PF04932"/>
    </source>
</evidence>
<feature type="transmembrane region" description="Helical" evidence="5">
    <location>
        <begin position="223"/>
        <end position="239"/>
    </location>
</feature>
<evidence type="ECO:0000256" key="3">
    <source>
        <dbReference type="ARBA" id="ARBA00022989"/>
    </source>
</evidence>
<evidence type="ECO:0000256" key="4">
    <source>
        <dbReference type="ARBA" id="ARBA00023136"/>
    </source>
</evidence>
<dbReference type="InterPro" id="IPR007016">
    <property type="entry name" value="O-antigen_ligase-rel_domated"/>
</dbReference>
<feature type="transmembrane region" description="Helical" evidence="5">
    <location>
        <begin position="349"/>
        <end position="370"/>
    </location>
</feature>
<dbReference type="PANTHER" id="PTHR37422:SF17">
    <property type="entry name" value="O-ANTIGEN LIGASE"/>
    <property type="match status" value="1"/>
</dbReference>
<feature type="transmembrane region" description="Helical" evidence="5">
    <location>
        <begin position="71"/>
        <end position="91"/>
    </location>
</feature>
<proteinExistence type="predicted"/>
<dbReference type="RefSeq" id="WP_125261046.1">
    <property type="nucleotide sequence ID" value="NZ_CP114280.1"/>
</dbReference>
<dbReference type="PANTHER" id="PTHR37422">
    <property type="entry name" value="TEICHURONIC ACID BIOSYNTHESIS PROTEIN TUAE"/>
    <property type="match status" value="1"/>
</dbReference>